<sequence length="67" mass="7144">MSKLEVVGSLLLYATVTNAEAIKQVVIDAEGEGNVVVDIIPIYEGYDGMIDVTAVFLKVAGSTRNRS</sequence>
<comment type="caution">
    <text evidence="1">The sequence shown here is derived from an EMBL/GenBank/DDBJ whole genome shotgun (WGS) entry which is preliminary data.</text>
</comment>
<dbReference type="EMBL" id="LAZR01023111">
    <property type="protein sequence ID" value="KKL79631.1"/>
    <property type="molecule type" value="Genomic_DNA"/>
</dbReference>
<name>A0A0F9FM92_9ZZZZ</name>
<dbReference type="AlphaFoldDB" id="A0A0F9FM92"/>
<gene>
    <name evidence="1" type="ORF">LCGC14_2012900</name>
</gene>
<organism evidence="1">
    <name type="scientific">marine sediment metagenome</name>
    <dbReference type="NCBI Taxonomy" id="412755"/>
    <lineage>
        <taxon>unclassified sequences</taxon>
        <taxon>metagenomes</taxon>
        <taxon>ecological metagenomes</taxon>
    </lineage>
</organism>
<protein>
    <submittedName>
        <fullName evidence="1">Uncharacterized protein</fullName>
    </submittedName>
</protein>
<accession>A0A0F9FM92</accession>
<reference evidence="1" key="1">
    <citation type="journal article" date="2015" name="Nature">
        <title>Complex archaea that bridge the gap between prokaryotes and eukaryotes.</title>
        <authorList>
            <person name="Spang A."/>
            <person name="Saw J.H."/>
            <person name="Jorgensen S.L."/>
            <person name="Zaremba-Niedzwiedzka K."/>
            <person name="Martijn J."/>
            <person name="Lind A.E."/>
            <person name="van Eijk R."/>
            <person name="Schleper C."/>
            <person name="Guy L."/>
            <person name="Ettema T.J."/>
        </authorList>
    </citation>
    <scope>NUCLEOTIDE SEQUENCE</scope>
</reference>
<proteinExistence type="predicted"/>
<evidence type="ECO:0000313" key="1">
    <source>
        <dbReference type="EMBL" id="KKL79631.1"/>
    </source>
</evidence>